<gene>
    <name evidence="2" type="primary">RELN</name>
</gene>
<evidence type="ECO:0000256" key="1">
    <source>
        <dbReference type="SAM" id="MobiDB-lite"/>
    </source>
</evidence>
<evidence type="ECO:0000313" key="2">
    <source>
        <dbReference type="EMBL" id="CCQ43295.1"/>
    </source>
</evidence>
<dbReference type="EMBL" id="HF583798">
    <property type="protein sequence ID" value="CCQ43295.1"/>
    <property type="molecule type" value="Genomic_DNA"/>
</dbReference>
<name>L8E7R1_HUMAN</name>
<reference evidence="2" key="1">
    <citation type="journal article" date="2013" name="PLoS ONE">
        <title>Direct detection of alternative open reading frames translation products in human significantly expands the proteome.</title>
        <authorList>
            <person name="Vanderperre B."/>
            <person name="Lucier J.-F."/>
            <person name="Motard J."/>
            <person name="Tremblay G."/>
            <person name="Vanderperre S."/>
            <person name="Wisztorski M."/>
            <person name="Salzet M."/>
            <person name="Boisvert F.-M."/>
            <person name="Roucou X."/>
        </authorList>
    </citation>
    <scope>NUCLEOTIDE SEQUENCE</scope>
</reference>
<dbReference type="OrthoDB" id="1924787at2759"/>
<dbReference type="AlphaFoldDB" id="L8E7R1"/>
<sequence>MTSGQSMTSSFCPRSRSRSSQLSIQLYLRTFMRSQLLITL</sequence>
<protein>
    <submittedName>
        <fullName evidence="2">Alternative protein RELN</fullName>
    </submittedName>
</protein>
<feature type="compositionally biased region" description="Low complexity" evidence="1">
    <location>
        <begin position="9"/>
        <end position="20"/>
    </location>
</feature>
<proteinExistence type="predicted"/>
<accession>L8E7R1</accession>
<organism evidence="2">
    <name type="scientific">Homo sapiens</name>
    <name type="common">Human</name>
    <dbReference type="NCBI Taxonomy" id="9606"/>
    <lineage>
        <taxon>Eukaryota</taxon>
        <taxon>Metazoa</taxon>
        <taxon>Chordata</taxon>
        <taxon>Craniata</taxon>
        <taxon>Vertebrata</taxon>
        <taxon>Euteleostomi</taxon>
        <taxon>Mammalia</taxon>
        <taxon>Eutheria</taxon>
        <taxon>Euarchontoglires</taxon>
        <taxon>Primates</taxon>
        <taxon>Haplorrhini</taxon>
        <taxon>Catarrhini</taxon>
        <taxon>Hominidae</taxon>
        <taxon>Homo</taxon>
    </lineage>
</organism>
<feature type="region of interest" description="Disordered" evidence="1">
    <location>
        <begin position="1"/>
        <end position="20"/>
    </location>
</feature>
<dbReference type="ChiTaRS" id="RELN">
    <property type="organism name" value="human"/>
</dbReference>